<gene>
    <name evidence="9" type="ORF">CAMP_LOCUS3948</name>
</gene>
<feature type="region of interest" description="Disordered" evidence="7">
    <location>
        <begin position="1"/>
        <end position="127"/>
    </location>
</feature>
<evidence type="ECO:0000256" key="2">
    <source>
        <dbReference type="ARBA" id="ARBA00023015"/>
    </source>
</evidence>
<dbReference type="SUPFAM" id="SSF46785">
    <property type="entry name" value="Winged helix' DNA-binding domain"/>
    <property type="match status" value="1"/>
</dbReference>
<dbReference type="OrthoDB" id="5402974at2759"/>
<dbReference type="Pfam" id="PF00250">
    <property type="entry name" value="Forkhead"/>
    <property type="match status" value="1"/>
</dbReference>
<dbReference type="InterPro" id="IPR001766">
    <property type="entry name" value="Fork_head_dom"/>
</dbReference>
<dbReference type="PROSITE" id="PS50039">
    <property type="entry name" value="FORK_HEAD_3"/>
    <property type="match status" value="1"/>
</dbReference>
<dbReference type="GO" id="GO:0000981">
    <property type="term" value="F:DNA-binding transcription factor activity, RNA polymerase II-specific"/>
    <property type="evidence" value="ECO:0007669"/>
    <property type="project" value="TreeGrafter"/>
</dbReference>
<reference evidence="9" key="1">
    <citation type="submission" date="2022-11" db="EMBL/GenBank/DDBJ databases">
        <authorList>
            <person name="Kikuchi T."/>
        </authorList>
    </citation>
    <scope>NUCLEOTIDE SEQUENCE</scope>
    <source>
        <strain evidence="9">PS1010</strain>
    </source>
</reference>
<evidence type="ECO:0000256" key="3">
    <source>
        <dbReference type="ARBA" id="ARBA00023125"/>
    </source>
</evidence>
<dbReference type="InterPro" id="IPR036388">
    <property type="entry name" value="WH-like_DNA-bd_sf"/>
</dbReference>
<feature type="compositionally biased region" description="Basic and acidic residues" evidence="7">
    <location>
        <begin position="64"/>
        <end position="93"/>
    </location>
</feature>
<dbReference type="Gene3D" id="1.10.10.10">
    <property type="entry name" value="Winged helix-like DNA-binding domain superfamily/Winged helix DNA-binding domain"/>
    <property type="match status" value="1"/>
</dbReference>
<proteinExistence type="predicted"/>
<comment type="subcellular location">
    <subcellularLocation>
        <location evidence="1 6">Nucleus</location>
    </subcellularLocation>
</comment>
<feature type="DNA-binding region" description="Fork-head" evidence="6">
    <location>
        <begin position="128"/>
        <end position="222"/>
    </location>
</feature>
<organism evidence="9 10">
    <name type="scientific">Caenorhabditis angaria</name>
    <dbReference type="NCBI Taxonomy" id="860376"/>
    <lineage>
        <taxon>Eukaryota</taxon>
        <taxon>Metazoa</taxon>
        <taxon>Ecdysozoa</taxon>
        <taxon>Nematoda</taxon>
        <taxon>Chromadorea</taxon>
        <taxon>Rhabditida</taxon>
        <taxon>Rhabditina</taxon>
        <taxon>Rhabditomorpha</taxon>
        <taxon>Rhabditoidea</taxon>
        <taxon>Rhabditidae</taxon>
        <taxon>Peloderinae</taxon>
        <taxon>Caenorhabditis</taxon>
    </lineage>
</organism>
<feature type="domain" description="Fork-head" evidence="8">
    <location>
        <begin position="128"/>
        <end position="222"/>
    </location>
</feature>
<dbReference type="PANTHER" id="PTHR11829">
    <property type="entry name" value="FORKHEAD BOX PROTEIN"/>
    <property type="match status" value="1"/>
</dbReference>
<evidence type="ECO:0000259" key="8">
    <source>
        <dbReference type="PROSITE" id="PS50039"/>
    </source>
</evidence>
<evidence type="ECO:0000256" key="1">
    <source>
        <dbReference type="ARBA" id="ARBA00004123"/>
    </source>
</evidence>
<protein>
    <recommendedName>
        <fullName evidence="8">Fork-head domain-containing protein</fullName>
    </recommendedName>
</protein>
<name>A0A9P1MYY1_9PELO</name>
<comment type="caution">
    <text evidence="9">The sequence shown here is derived from an EMBL/GenBank/DDBJ whole genome shotgun (WGS) entry which is preliminary data.</text>
</comment>
<dbReference type="PANTHER" id="PTHR11829:SF402">
    <property type="entry name" value="FORK HEAD DOMAIN-CONTAINING PROTEIN FD3-RELATED"/>
    <property type="match status" value="1"/>
</dbReference>
<dbReference type="CDD" id="cd20048">
    <property type="entry name" value="FH_FOXD4-like"/>
    <property type="match status" value="1"/>
</dbReference>
<feature type="compositionally biased region" description="Acidic residues" evidence="7">
    <location>
        <begin position="94"/>
        <end position="116"/>
    </location>
</feature>
<dbReference type="InterPro" id="IPR030456">
    <property type="entry name" value="TF_fork_head_CS_2"/>
</dbReference>
<dbReference type="Proteomes" id="UP001152747">
    <property type="component" value="Unassembled WGS sequence"/>
</dbReference>
<evidence type="ECO:0000256" key="7">
    <source>
        <dbReference type="SAM" id="MobiDB-lite"/>
    </source>
</evidence>
<keyword evidence="5 6" id="KW-0539">Nucleus</keyword>
<evidence type="ECO:0000256" key="6">
    <source>
        <dbReference type="PROSITE-ProRule" id="PRU00089"/>
    </source>
</evidence>
<dbReference type="InterPro" id="IPR050211">
    <property type="entry name" value="FOX_domain-containing"/>
</dbReference>
<accession>A0A9P1MYY1</accession>
<dbReference type="PRINTS" id="PR00053">
    <property type="entry name" value="FORKHEAD"/>
</dbReference>
<evidence type="ECO:0000313" key="9">
    <source>
        <dbReference type="EMBL" id="CAI5441311.1"/>
    </source>
</evidence>
<dbReference type="EMBL" id="CANHGI010000002">
    <property type="protein sequence ID" value="CAI5441311.1"/>
    <property type="molecule type" value="Genomic_DNA"/>
</dbReference>
<keyword evidence="10" id="KW-1185">Reference proteome</keyword>
<sequence>MEKERAMRFSMDSILATTSSSSSSSESSEEKPPTLEPQISLADLKRKRPRSEGDDNEEQPVLKYSRDAEKPPSRESSSDERQSTSAPDPKDSEEISDEDEEEDVGSEEDEDEEGSDEDRRKNGGGAAKPAYSYIALIAMAILNAPDKKLTLSQICDFIMNRFAYYKEKFPAWQNSIRHNLSLNDCFVKVPREPGNPGKGNYWALDPAAEDMFDNGSFLRRRKRYKKTSEEHHQEMPRIPYPPFLPPAILLPTMPAPLQIPPTNVAPRPLAHHHHPHHFFLPPHIDHQKLLSMMASRINANERASASD</sequence>
<dbReference type="PROSITE" id="PS00658">
    <property type="entry name" value="FORK_HEAD_2"/>
    <property type="match status" value="1"/>
</dbReference>
<keyword evidence="2" id="KW-0805">Transcription regulation</keyword>
<keyword evidence="3 6" id="KW-0238">DNA-binding</keyword>
<keyword evidence="4" id="KW-0804">Transcription</keyword>
<evidence type="ECO:0000256" key="5">
    <source>
        <dbReference type="ARBA" id="ARBA00023242"/>
    </source>
</evidence>
<dbReference type="GO" id="GO:0009653">
    <property type="term" value="P:anatomical structure morphogenesis"/>
    <property type="evidence" value="ECO:0007669"/>
    <property type="project" value="TreeGrafter"/>
</dbReference>
<dbReference type="GO" id="GO:0000978">
    <property type="term" value="F:RNA polymerase II cis-regulatory region sequence-specific DNA binding"/>
    <property type="evidence" value="ECO:0007669"/>
    <property type="project" value="TreeGrafter"/>
</dbReference>
<dbReference type="SMART" id="SM00339">
    <property type="entry name" value="FH"/>
    <property type="match status" value="1"/>
</dbReference>
<dbReference type="GO" id="GO:0005634">
    <property type="term" value="C:nucleus"/>
    <property type="evidence" value="ECO:0007669"/>
    <property type="project" value="UniProtKB-SubCell"/>
</dbReference>
<dbReference type="AlphaFoldDB" id="A0A9P1MYY1"/>
<evidence type="ECO:0000313" key="10">
    <source>
        <dbReference type="Proteomes" id="UP001152747"/>
    </source>
</evidence>
<dbReference type="FunFam" id="1.10.10.10:FF:000016">
    <property type="entry name" value="Forkhead box protein I1"/>
    <property type="match status" value="1"/>
</dbReference>
<dbReference type="GO" id="GO:0030154">
    <property type="term" value="P:cell differentiation"/>
    <property type="evidence" value="ECO:0007669"/>
    <property type="project" value="TreeGrafter"/>
</dbReference>
<dbReference type="InterPro" id="IPR036390">
    <property type="entry name" value="WH_DNA-bd_sf"/>
</dbReference>
<evidence type="ECO:0000256" key="4">
    <source>
        <dbReference type="ARBA" id="ARBA00023163"/>
    </source>
</evidence>